<evidence type="ECO:0000313" key="2">
    <source>
        <dbReference type="EMBL" id="MFD1247508.1"/>
    </source>
</evidence>
<sequence>MTAEQPSDAGLGPRLDRLAAVAPEHRTRIEATIVRDLVDPAYYAHHNADDLASGEDPVEHFCRVGWKALRKPRADFDVWWYWFNHLDPSSDAVNPLVHYALSGRERGLSTRPESTKARPGHRLETGAGGEGGQVRRACLFAGYDADQVIDESVLLLIRELARFCDVYYLADGYLPPDELAKLDGITAGAWAIRHGSYDFGSYAMLARELVGWEALEAYDEVLFVNDSCFLLRPLDQVFAEMADRPCDWWGLQATKGLASTAHEPSNRFSRVIPLDEVRERMLDGYEDDPVYDFHVGSYFLAFRRPVLDDPLFRRLIDSVAPQRGKLLVVLKYEVGLTHLLIGRGFAFDTFVPALHPFHPMFSETHFTLIAEGFPLLKRYLIGQNHYDMPGLAGWAERIRALAPDAPVDLFARTLARTAPDDRVQHSLAITQDPDGTVIVPRAATGKGLLRRDRKVPKHDDRWVFVVDPDLHMLPDNSRALMEAVRNEAINLTVLTRSRRVAVPGIDLTTAPLLSRAGREALLGAGRVFVAKQPRRSVRGALDLDQHEVVVVRDGLILERDVATLRAPQLPPPVPPARVNSPDIVAEELLHPTPEPNLTGLLAASRLDQLAAVATYRPAGYDQVWRTGLPAHDFLHRAHDELPADLREQETAVRRLLDGRRLLLLLPTIRDAGAAPAYPFSPAEIDRIRAWADRSGVVLGIRERIGDEDRPYTRLLGEHALDLSHRRFPSLHAVLRAADAVLTDHASAALDFAVLGRPLMAFVHDPVAAAQRVVLDLDHFFPGPVAHDFDELVAGLEGLLDGESPALARHRARVRSLLVDHLDDGSSARVVEMLKNRNGAPR</sequence>
<reference evidence="3" key="1">
    <citation type="journal article" date="2019" name="Int. J. Syst. Evol. Microbiol.">
        <title>The Global Catalogue of Microorganisms (GCM) 10K type strain sequencing project: providing services to taxonomists for standard genome sequencing and annotation.</title>
        <authorList>
            <consortium name="The Broad Institute Genomics Platform"/>
            <consortium name="The Broad Institute Genome Sequencing Center for Infectious Disease"/>
            <person name="Wu L."/>
            <person name="Ma J."/>
        </authorList>
    </citation>
    <scope>NUCLEOTIDE SEQUENCE [LARGE SCALE GENOMIC DNA]</scope>
    <source>
        <strain evidence="3">CCUG 52478</strain>
    </source>
</reference>
<gene>
    <name evidence="2" type="ORF">ACFQ3F_06885</name>
</gene>
<evidence type="ECO:0000256" key="1">
    <source>
        <dbReference type="SAM" id="MobiDB-lite"/>
    </source>
</evidence>
<accession>A0ABW3VZ53</accession>
<dbReference type="InterPro" id="IPR007554">
    <property type="entry name" value="Glycerophosphate_synth"/>
</dbReference>
<keyword evidence="3" id="KW-1185">Reference proteome</keyword>
<protein>
    <submittedName>
        <fullName evidence="2">Rhamnan synthesis F family protein</fullName>
    </submittedName>
</protein>
<name>A0ABW3VZ53_9ACTN</name>
<feature type="compositionally biased region" description="Basic and acidic residues" evidence="1">
    <location>
        <begin position="107"/>
        <end position="124"/>
    </location>
</feature>
<dbReference type="Pfam" id="PF04464">
    <property type="entry name" value="Glyphos_transf"/>
    <property type="match status" value="1"/>
</dbReference>
<dbReference type="Gene3D" id="3.40.50.12580">
    <property type="match status" value="1"/>
</dbReference>
<dbReference type="InterPro" id="IPR043148">
    <property type="entry name" value="TagF_C"/>
</dbReference>
<evidence type="ECO:0000313" key="3">
    <source>
        <dbReference type="Proteomes" id="UP001597229"/>
    </source>
</evidence>
<dbReference type="Proteomes" id="UP001597229">
    <property type="component" value="Unassembled WGS sequence"/>
</dbReference>
<comment type="caution">
    <text evidence="2">The sequence shown here is derived from an EMBL/GenBank/DDBJ whole genome shotgun (WGS) entry which is preliminary data.</text>
</comment>
<dbReference type="InterPro" id="IPR007739">
    <property type="entry name" value="RgpF"/>
</dbReference>
<dbReference type="RefSeq" id="WP_367920774.1">
    <property type="nucleotide sequence ID" value="NZ_BAABAC010000037.1"/>
</dbReference>
<organism evidence="2 3">
    <name type="scientific">Nocardioides ginsengisoli</name>
    <dbReference type="NCBI Taxonomy" id="363868"/>
    <lineage>
        <taxon>Bacteria</taxon>
        <taxon>Bacillati</taxon>
        <taxon>Actinomycetota</taxon>
        <taxon>Actinomycetes</taxon>
        <taxon>Propionibacteriales</taxon>
        <taxon>Nocardioidaceae</taxon>
        <taxon>Nocardioides</taxon>
    </lineage>
</organism>
<dbReference type="Pfam" id="PF05045">
    <property type="entry name" value="RgpF"/>
    <property type="match status" value="1"/>
</dbReference>
<feature type="region of interest" description="Disordered" evidence="1">
    <location>
        <begin position="107"/>
        <end position="130"/>
    </location>
</feature>
<dbReference type="EMBL" id="JBHTLX010000008">
    <property type="protein sequence ID" value="MFD1247508.1"/>
    <property type="molecule type" value="Genomic_DNA"/>
</dbReference>
<proteinExistence type="predicted"/>